<proteinExistence type="predicted"/>
<protein>
    <submittedName>
        <fullName evidence="1">Uncharacterized protein</fullName>
    </submittedName>
</protein>
<dbReference type="EMBL" id="LR797073">
    <property type="protein sequence ID" value="CAB4185066.1"/>
    <property type="molecule type" value="Genomic_DNA"/>
</dbReference>
<sequence length="285" mass="30232">MSVPRIDYGNPLTTAVKQPGGTIAVDAYGLCQAQLTFAIDSTVVNAAITAFSAGLDYPDSLGFPMKSYKFTTSSGKAGVVMVTVDYMGIQRTAGWTDAAVSGIATTTAQPIETHPNFTIVTQELIGAGSATQILAGPPMRPSTNANKPIFVPTGQADSPWQFDGFGLPNNGTRNIKAGVRQYLRPMPNIRGTIFFTPENKNKAIRMANTVGWVLNNDGDLEVLMNPFTGAGEAAYLKVLMTSANMECIGVPSNPAGFKVTYDLMIGGELGWDPDIYGPYPAAIFS</sequence>
<name>A0A6J5QRC9_9CAUD</name>
<organism evidence="1">
    <name type="scientific">uncultured Caudovirales phage</name>
    <dbReference type="NCBI Taxonomy" id="2100421"/>
    <lineage>
        <taxon>Viruses</taxon>
        <taxon>Duplodnaviria</taxon>
        <taxon>Heunggongvirae</taxon>
        <taxon>Uroviricota</taxon>
        <taxon>Caudoviricetes</taxon>
        <taxon>Peduoviridae</taxon>
        <taxon>Maltschvirus</taxon>
        <taxon>Maltschvirus maltsch</taxon>
    </lineage>
</organism>
<gene>
    <name evidence="1" type="ORF">UFOVP1118_34</name>
</gene>
<accession>A0A6J5QRC9</accession>
<reference evidence="1" key="1">
    <citation type="submission" date="2020-05" db="EMBL/GenBank/DDBJ databases">
        <authorList>
            <person name="Chiriac C."/>
            <person name="Salcher M."/>
            <person name="Ghai R."/>
            <person name="Kavagutti S V."/>
        </authorList>
    </citation>
    <scope>NUCLEOTIDE SEQUENCE</scope>
</reference>
<evidence type="ECO:0000313" key="1">
    <source>
        <dbReference type="EMBL" id="CAB4185066.1"/>
    </source>
</evidence>